<reference evidence="1 2" key="1">
    <citation type="submission" date="2019-05" db="EMBL/GenBank/DDBJ databases">
        <authorList>
            <person name="Qu J.-H."/>
        </authorList>
    </citation>
    <scope>NUCLEOTIDE SEQUENCE [LARGE SCALE GENOMIC DNA]</scope>
    <source>
        <strain evidence="1 2">NS28</strain>
    </source>
</reference>
<comment type="caution">
    <text evidence="1">The sequence shown here is derived from an EMBL/GenBank/DDBJ whole genome shotgun (WGS) entry which is preliminary data.</text>
</comment>
<dbReference type="EMBL" id="VBSN01000013">
    <property type="protein sequence ID" value="KAA6441465.1"/>
    <property type="molecule type" value="Genomic_DNA"/>
</dbReference>
<evidence type="ECO:0000313" key="1">
    <source>
        <dbReference type="EMBL" id="KAA6441465.1"/>
    </source>
</evidence>
<gene>
    <name evidence="1" type="ORF">FEM33_01650</name>
</gene>
<keyword evidence="2" id="KW-1185">Reference proteome</keyword>
<evidence type="ECO:0000313" key="2">
    <source>
        <dbReference type="Proteomes" id="UP000323994"/>
    </source>
</evidence>
<dbReference type="AlphaFoldDB" id="A0A5M8QYT3"/>
<dbReference type="RefSeq" id="WP_139010385.1">
    <property type="nucleotide sequence ID" value="NZ_VBSN01000013.1"/>
</dbReference>
<organism evidence="1 2">
    <name type="scientific">Dyadobacter flavalbus</name>
    <dbReference type="NCBI Taxonomy" id="2579942"/>
    <lineage>
        <taxon>Bacteria</taxon>
        <taxon>Pseudomonadati</taxon>
        <taxon>Bacteroidota</taxon>
        <taxon>Cytophagia</taxon>
        <taxon>Cytophagales</taxon>
        <taxon>Spirosomataceae</taxon>
        <taxon>Dyadobacter</taxon>
    </lineage>
</organism>
<proteinExistence type="predicted"/>
<accession>A0A5M8QYT3</accession>
<dbReference type="OrthoDB" id="712892at2"/>
<sequence>MAKKKETGSEGGYVVLSAFRSIDNWDEAYEPGDDVSHLSDERLEKLVDLKVVGLKTETPKQDA</sequence>
<protein>
    <submittedName>
        <fullName evidence="1">Uncharacterized protein</fullName>
    </submittedName>
</protein>
<dbReference type="Proteomes" id="UP000323994">
    <property type="component" value="Unassembled WGS sequence"/>
</dbReference>
<name>A0A5M8QYT3_9BACT</name>